<comment type="caution">
    <text evidence="3">The sequence shown here is derived from an EMBL/GenBank/DDBJ whole genome shotgun (WGS) entry which is preliminary data.</text>
</comment>
<evidence type="ECO:0000313" key="4">
    <source>
        <dbReference type="Proteomes" id="UP001596250"/>
    </source>
</evidence>
<dbReference type="RefSeq" id="WP_379893231.1">
    <property type="nucleotide sequence ID" value="NZ_CBCSCT010000019.1"/>
</dbReference>
<dbReference type="Gene3D" id="2.60.40.420">
    <property type="entry name" value="Cupredoxins - blue copper proteins"/>
    <property type="match status" value="1"/>
</dbReference>
<accession>A0ABW1ILH3</accession>
<organism evidence="3 4">
    <name type="scientific">Marinicrinis lubricantis</name>
    <dbReference type="NCBI Taxonomy" id="2086470"/>
    <lineage>
        <taxon>Bacteria</taxon>
        <taxon>Bacillati</taxon>
        <taxon>Bacillota</taxon>
        <taxon>Bacilli</taxon>
        <taxon>Bacillales</taxon>
        <taxon>Paenibacillaceae</taxon>
    </lineage>
</organism>
<gene>
    <name evidence="3" type="ORF">ACFPXP_05760</name>
</gene>
<evidence type="ECO:0000313" key="3">
    <source>
        <dbReference type="EMBL" id="MFC5985936.1"/>
    </source>
</evidence>
<keyword evidence="1" id="KW-0732">Signal</keyword>
<keyword evidence="4" id="KW-1185">Reference proteome</keyword>
<sequence>MKKWMGLIIAFTLVFSLAACGGNGDSDTSNAAVETNESGATELKIIATNWQFDQETYTISKDTPIDFVLDSQEGYHGVKIKGLGIELEKDNKKQYKITEAGEYEIVCNIICGAGHSEMKATLIVQ</sequence>
<proteinExistence type="predicted"/>
<evidence type="ECO:0000259" key="2">
    <source>
        <dbReference type="PROSITE" id="PS50857"/>
    </source>
</evidence>
<dbReference type="PROSITE" id="PS51257">
    <property type="entry name" value="PROKAR_LIPOPROTEIN"/>
    <property type="match status" value="1"/>
</dbReference>
<feature type="signal peptide" evidence="1">
    <location>
        <begin position="1"/>
        <end position="21"/>
    </location>
</feature>
<feature type="domain" description="Cytochrome oxidase subunit II copper A binding" evidence="2">
    <location>
        <begin position="38"/>
        <end position="125"/>
    </location>
</feature>
<dbReference type="PROSITE" id="PS50857">
    <property type="entry name" value="COX2_CUA"/>
    <property type="match status" value="1"/>
</dbReference>
<dbReference type="InterPro" id="IPR002429">
    <property type="entry name" value="CcO_II-like_C"/>
</dbReference>
<dbReference type="EMBL" id="JBHSQV010000034">
    <property type="protein sequence ID" value="MFC5985936.1"/>
    <property type="molecule type" value="Genomic_DNA"/>
</dbReference>
<dbReference type="Proteomes" id="UP001596250">
    <property type="component" value="Unassembled WGS sequence"/>
</dbReference>
<protein>
    <submittedName>
        <fullName evidence="3">Cytochrome C oxidase subunit II</fullName>
    </submittedName>
</protein>
<evidence type="ECO:0000256" key="1">
    <source>
        <dbReference type="SAM" id="SignalP"/>
    </source>
</evidence>
<dbReference type="InterPro" id="IPR008972">
    <property type="entry name" value="Cupredoxin"/>
</dbReference>
<name>A0ABW1ILH3_9BACL</name>
<feature type="chain" id="PRO_5046321528" evidence="1">
    <location>
        <begin position="22"/>
        <end position="125"/>
    </location>
</feature>
<dbReference type="SUPFAM" id="SSF49503">
    <property type="entry name" value="Cupredoxins"/>
    <property type="match status" value="1"/>
</dbReference>
<reference evidence="4" key="1">
    <citation type="journal article" date="2019" name="Int. J. Syst. Evol. Microbiol.">
        <title>The Global Catalogue of Microorganisms (GCM) 10K type strain sequencing project: providing services to taxonomists for standard genome sequencing and annotation.</title>
        <authorList>
            <consortium name="The Broad Institute Genomics Platform"/>
            <consortium name="The Broad Institute Genome Sequencing Center for Infectious Disease"/>
            <person name="Wu L."/>
            <person name="Ma J."/>
        </authorList>
    </citation>
    <scope>NUCLEOTIDE SEQUENCE [LARGE SCALE GENOMIC DNA]</scope>
    <source>
        <strain evidence="4">CCM 8749</strain>
    </source>
</reference>